<organism evidence="2 3">
    <name type="scientific">Brassica napus</name>
    <name type="common">Rape</name>
    <dbReference type="NCBI Taxonomy" id="3708"/>
    <lineage>
        <taxon>Eukaryota</taxon>
        <taxon>Viridiplantae</taxon>
        <taxon>Streptophyta</taxon>
        <taxon>Embryophyta</taxon>
        <taxon>Tracheophyta</taxon>
        <taxon>Spermatophyta</taxon>
        <taxon>Magnoliopsida</taxon>
        <taxon>eudicotyledons</taxon>
        <taxon>Gunneridae</taxon>
        <taxon>Pentapetalae</taxon>
        <taxon>rosids</taxon>
        <taxon>malvids</taxon>
        <taxon>Brassicales</taxon>
        <taxon>Brassicaceae</taxon>
        <taxon>Brassiceae</taxon>
        <taxon>Brassica</taxon>
    </lineage>
</organism>
<name>A0ABQ8D6W7_BRANA</name>
<feature type="transmembrane region" description="Helical" evidence="1">
    <location>
        <begin position="20"/>
        <end position="45"/>
    </location>
</feature>
<dbReference type="Proteomes" id="UP000824890">
    <property type="component" value="Unassembled WGS sequence"/>
</dbReference>
<proteinExistence type="predicted"/>
<sequence>MPTFKLASVMLKLPVLPVLELTMTITIAMTMAISVTICSVSVRAVRAMSYVGRTRKVVSRRQYRRYST</sequence>
<comment type="caution">
    <text evidence="2">The sequence shown here is derived from an EMBL/GenBank/DDBJ whole genome shotgun (WGS) entry which is preliminary data.</text>
</comment>
<reference evidence="2 3" key="1">
    <citation type="submission" date="2021-05" db="EMBL/GenBank/DDBJ databases">
        <title>Genome Assembly of Synthetic Allotetraploid Brassica napus Reveals Homoeologous Exchanges between Subgenomes.</title>
        <authorList>
            <person name="Davis J.T."/>
        </authorList>
    </citation>
    <scope>NUCLEOTIDE SEQUENCE [LARGE SCALE GENOMIC DNA]</scope>
    <source>
        <strain evidence="3">cv. Da-Ae</strain>
        <tissue evidence="2">Seedling</tissue>
    </source>
</reference>
<evidence type="ECO:0000313" key="2">
    <source>
        <dbReference type="EMBL" id="KAH0924250.1"/>
    </source>
</evidence>
<accession>A0ABQ8D6W7</accession>
<gene>
    <name evidence="2" type="ORF">HID58_024267</name>
</gene>
<protein>
    <submittedName>
        <fullName evidence="2">Uncharacterized protein</fullName>
    </submittedName>
</protein>
<keyword evidence="1" id="KW-1133">Transmembrane helix</keyword>
<evidence type="ECO:0000256" key="1">
    <source>
        <dbReference type="SAM" id="Phobius"/>
    </source>
</evidence>
<dbReference type="EMBL" id="JAGKQM010000006">
    <property type="protein sequence ID" value="KAH0924250.1"/>
    <property type="molecule type" value="Genomic_DNA"/>
</dbReference>
<evidence type="ECO:0000313" key="3">
    <source>
        <dbReference type="Proteomes" id="UP000824890"/>
    </source>
</evidence>
<keyword evidence="1" id="KW-0812">Transmembrane</keyword>
<keyword evidence="1" id="KW-0472">Membrane</keyword>
<keyword evidence="3" id="KW-1185">Reference proteome</keyword>